<dbReference type="InterPro" id="IPR043733">
    <property type="entry name" value="DUF5677"/>
</dbReference>
<gene>
    <name evidence="1" type="ORF">RPIT_09435</name>
</gene>
<dbReference type="AlphaFoldDB" id="A0A1Q2CFT9"/>
<dbReference type="EMBL" id="CP019605">
    <property type="protein sequence ID" value="AQP44979.1"/>
    <property type="molecule type" value="Genomic_DNA"/>
</dbReference>
<keyword evidence="2" id="KW-1185">Reference proteome</keyword>
<dbReference type="KEGG" id="tfl:RPIT_09435"/>
<name>A0A1Q2CFT9_9ACTN</name>
<dbReference type="Pfam" id="PF18928">
    <property type="entry name" value="DUF5677"/>
    <property type="match status" value="1"/>
</dbReference>
<protein>
    <submittedName>
        <fullName evidence="1">Uncharacterized protein</fullName>
    </submittedName>
</protein>
<accession>A0A1Q2CFT9</accession>
<reference evidence="1 2" key="1">
    <citation type="journal article" date="2016" name="Int. J. Syst. Evol. Microbiol.">
        <title>Tessaracoccus flavus sp. nov., isolated from the drainage system of a lindane-producing factory.</title>
        <authorList>
            <person name="Kumari R."/>
            <person name="Singh P."/>
            <person name="Schumann P."/>
            <person name="Lal R."/>
        </authorList>
    </citation>
    <scope>NUCLEOTIDE SEQUENCE [LARGE SCALE GENOMIC DNA]</scope>
    <source>
        <strain evidence="1 2">RP1T</strain>
    </source>
</reference>
<sequence>MNISTTTALWRARLRYWLAGRRRVTLRLLGRASDSSDAYLRIAQALEEKHESSGMSSEEAMERGLVEALEILTEHGPPQVAAALKADGPRMLAEHRRLDRGFEKRIRQRWGTALDLYYMIAVACQEVGAEGYQEANQCDEGSESERALLEAMSGLQARACRQSLEVLSLLETGFPKAAHAVSRSMHEGAVVASVLTEYGSTPEHADIGTRFLLFDHITNLMDAEEYQRYAERLKHEPFTDQEMAALRTTKAEVLERFPDLDRKMGWAGDLPGLRKRTFEELEVIAGIDHLRPYYTWASHEVHAYPKGVRLNQSGLDGDLWKLAGRTNAGLADPAQGALIALNQVTASMLTVPGVASPSRIVASRATMALLDEAREEFARIERELADERTLTVW</sequence>
<dbReference type="Proteomes" id="UP000188324">
    <property type="component" value="Chromosome"/>
</dbReference>
<evidence type="ECO:0000313" key="1">
    <source>
        <dbReference type="EMBL" id="AQP44979.1"/>
    </source>
</evidence>
<dbReference type="STRING" id="1610493.RPIT_09435"/>
<proteinExistence type="predicted"/>
<organism evidence="1 2">
    <name type="scientific">Tessaracoccus flavus</name>
    <dbReference type="NCBI Taxonomy" id="1610493"/>
    <lineage>
        <taxon>Bacteria</taxon>
        <taxon>Bacillati</taxon>
        <taxon>Actinomycetota</taxon>
        <taxon>Actinomycetes</taxon>
        <taxon>Propionibacteriales</taxon>
        <taxon>Propionibacteriaceae</taxon>
        <taxon>Tessaracoccus</taxon>
    </lineage>
</organism>
<evidence type="ECO:0000313" key="2">
    <source>
        <dbReference type="Proteomes" id="UP000188324"/>
    </source>
</evidence>